<gene>
    <name evidence="3" type="ORF">BN860_04390g</name>
</gene>
<keyword evidence="4" id="KW-1185">Reference proteome</keyword>
<feature type="compositionally biased region" description="Basic and acidic residues" evidence="1">
    <location>
        <begin position="199"/>
        <end position="211"/>
    </location>
</feature>
<dbReference type="EMBL" id="HG316463">
    <property type="protein sequence ID" value="CDF91308.1"/>
    <property type="molecule type" value="Genomic_DNA"/>
</dbReference>
<feature type="region of interest" description="Disordered" evidence="1">
    <location>
        <begin position="199"/>
        <end position="249"/>
    </location>
</feature>
<feature type="compositionally biased region" description="Polar residues" evidence="1">
    <location>
        <begin position="231"/>
        <end position="241"/>
    </location>
</feature>
<sequence>MTRHPVLQNALSLSGSVGAVKGIERLLQKHLPDEWLFSPKTHSSPTDIVPSALEPTLIDNDRLTNSLSSTHVLSFIVDQIANMDARIAVTIVVLAVLGPVLPYIFGSRKQVPQTTAQHIDPAQRALLQFGKSKSEPILLSYVSLDLEREEEDVSEKEDSSATLRREKVSMEVKQEIVQEDEPAFKEVMKEVNIVEQVVEKEGPEPTDKEFCVQEESDGSASRKRGSSSRSVITLPSAQTSPLGRRESYTSHSNVYIQFSPIKTSNVDAQLSSEQAYSQPFTY</sequence>
<evidence type="ECO:0000256" key="2">
    <source>
        <dbReference type="SAM" id="Phobius"/>
    </source>
</evidence>
<dbReference type="OrthoDB" id="4053752at2759"/>
<evidence type="ECO:0000256" key="1">
    <source>
        <dbReference type="SAM" id="MobiDB-lite"/>
    </source>
</evidence>
<reference evidence="4" key="1">
    <citation type="journal article" date="2013" name="Genome Announc.">
        <title>Genome sequence of the food spoilage yeast Zygosaccharomyces bailii CLIB 213(T).</title>
        <authorList>
            <person name="Galeote V."/>
            <person name="Bigey F."/>
            <person name="Devillers H."/>
            <person name="Neuveglise C."/>
            <person name="Dequin S."/>
        </authorList>
    </citation>
    <scope>NUCLEOTIDE SEQUENCE [LARGE SCALE GENOMIC DNA]</scope>
    <source>
        <strain evidence="4">CLIB 213 / ATCC 58445 / CBS 680 / CCRC 21525 / NBRC 1098 / NCYC 1416 / NRRL Y-2227</strain>
    </source>
</reference>
<keyword evidence="2" id="KW-0472">Membrane</keyword>
<evidence type="ECO:0000313" key="4">
    <source>
        <dbReference type="Proteomes" id="UP000019375"/>
    </source>
</evidence>
<accession>A0A8J2TA38</accession>
<feature type="transmembrane region" description="Helical" evidence="2">
    <location>
        <begin position="87"/>
        <end position="105"/>
    </location>
</feature>
<organism evidence="3 4">
    <name type="scientific">Zygosaccharomyces bailii (strain CLIB 213 / ATCC 58445 / CBS 680 / BCRC 21525 / NBRC 1098 / NCYC 1416 / NRRL Y-2227)</name>
    <dbReference type="NCBI Taxonomy" id="1333698"/>
    <lineage>
        <taxon>Eukaryota</taxon>
        <taxon>Fungi</taxon>
        <taxon>Dikarya</taxon>
        <taxon>Ascomycota</taxon>
        <taxon>Saccharomycotina</taxon>
        <taxon>Saccharomycetes</taxon>
        <taxon>Saccharomycetales</taxon>
        <taxon>Saccharomycetaceae</taxon>
        <taxon>Zygosaccharomyces</taxon>
    </lineage>
</organism>
<keyword evidence="2" id="KW-1133">Transmembrane helix</keyword>
<dbReference type="Proteomes" id="UP000019375">
    <property type="component" value="Unassembled WGS sequence"/>
</dbReference>
<proteinExistence type="predicted"/>
<name>A0A8J2TA38_ZYGB2</name>
<protein>
    <submittedName>
        <fullName evidence="3">ZYBA0S10-04390g1_1</fullName>
    </submittedName>
</protein>
<evidence type="ECO:0000313" key="3">
    <source>
        <dbReference type="EMBL" id="CDF91308.1"/>
    </source>
</evidence>
<keyword evidence="2" id="KW-0812">Transmembrane</keyword>
<dbReference type="AlphaFoldDB" id="A0A8J2TA38"/>